<comment type="subcellular location">
    <subcellularLocation>
        <location evidence="1">Secreted</location>
    </subcellularLocation>
</comment>
<evidence type="ECO:0000256" key="10">
    <source>
        <dbReference type="SAM" id="SignalP"/>
    </source>
</evidence>
<keyword evidence="3" id="KW-0145">Chemotaxis</keyword>
<dbReference type="GO" id="GO:0050994">
    <property type="term" value="P:regulation of lipid catabolic process"/>
    <property type="evidence" value="ECO:0007669"/>
    <property type="project" value="InterPro"/>
</dbReference>
<dbReference type="GeneTree" id="ENSGT00400000024709"/>
<organism evidence="11 12">
    <name type="scientific">Lates calcarifer</name>
    <name type="common">Barramundi</name>
    <name type="synonym">Holocentrus calcarifer</name>
    <dbReference type="NCBI Taxonomy" id="8187"/>
    <lineage>
        <taxon>Eukaryota</taxon>
        <taxon>Metazoa</taxon>
        <taxon>Chordata</taxon>
        <taxon>Craniata</taxon>
        <taxon>Vertebrata</taxon>
        <taxon>Euteleostomi</taxon>
        <taxon>Actinopterygii</taxon>
        <taxon>Neopterygii</taxon>
        <taxon>Teleostei</taxon>
        <taxon>Neoteleostei</taxon>
        <taxon>Acanthomorphata</taxon>
        <taxon>Carangaria</taxon>
        <taxon>Carangaria incertae sedis</taxon>
        <taxon>Centropomidae</taxon>
        <taxon>Lates</taxon>
    </lineage>
</organism>
<evidence type="ECO:0000256" key="1">
    <source>
        <dbReference type="ARBA" id="ARBA00004613"/>
    </source>
</evidence>
<keyword evidence="8" id="KW-0395">Inflammatory response</keyword>
<dbReference type="InterPro" id="IPR046350">
    <property type="entry name" value="Cystatin_sf"/>
</dbReference>
<evidence type="ECO:0000313" key="11">
    <source>
        <dbReference type="Ensembl" id="ENSLCAP00010059157.1"/>
    </source>
</evidence>
<dbReference type="PANTHER" id="PTHR15106">
    <property type="entry name" value="RETINOIC ACID RECEPTOR RESPONDER PROTEIN 2"/>
    <property type="match status" value="1"/>
</dbReference>
<keyword evidence="6" id="KW-0221">Differentiation</keyword>
<keyword evidence="7" id="KW-1015">Disulfide bond</keyword>
<evidence type="ECO:0000256" key="4">
    <source>
        <dbReference type="ARBA" id="ARBA00022525"/>
    </source>
</evidence>
<dbReference type="GO" id="GO:0005576">
    <property type="term" value="C:extracellular region"/>
    <property type="evidence" value="ECO:0007669"/>
    <property type="project" value="UniProtKB-SubCell"/>
</dbReference>
<evidence type="ECO:0000256" key="9">
    <source>
        <dbReference type="ARBA" id="ARBA00032785"/>
    </source>
</evidence>
<dbReference type="GO" id="GO:0006954">
    <property type="term" value="P:inflammatory response"/>
    <property type="evidence" value="ECO:0007669"/>
    <property type="project" value="UniProtKB-KW"/>
</dbReference>
<dbReference type="Ensembl" id="ENSLCAT00010060766.1">
    <property type="protein sequence ID" value="ENSLCAP00010059160.1"/>
    <property type="gene ID" value="ENSLCAG00010027578.1"/>
</dbReference>
<dbReference type="Gene3D" id="3.10.450.10">
    <property type="match status" value="1"/>
</dbReference>
<dbReference type="GO" id="GO:0005102">
    <property type="term" value="F:signaling receptor binding"/>
    <property type="evidence" value="ECO:0007669"/>
    <property type="project" value="InterPro"/>
</dbReference>
<evidence type="ECO:0000313" key="12">
    <source>
        <dbReference type="Proteomes" id="UP000314980"/>
    </source>
</evidence>
<dbReference type="Proteomes" id="UP000314980">
    <property type="component" value="Unassembled WGS sequence"/>
</dbReference>
<keyword evidence="12" id="KW-1185">Reference proteome</keyword>
<evidence type="ECO:0000256" key="5">
    <source>
        <dbReference type="ARBA" id="ARBA00022729"/>
    </source>
</evidence>
<name>A0A4W6G5R5_LATCA</name>
<dbReference type="Ensembl" id="ENSLCAT00010060763.1">
    <property type="protein sequence ID" value="ENSLCAP00010059157.1"/>
    <property type="gene ID" value="ENSLCAG00010027578.1"/>
</dbReference>
<sequence length="194" mass="22114">MAAGLLLLVCAGAALYSAEAQEPYNELPDNFKMGVDLAFEQLNSHTGVQHHFRFLKSVEKSEIESGFGVKYLYHHFYLKPTRCPKGTTESNPQRCPFRNDRVSECQREAFILHILKHQQHLYALYMFSIPPQPLMDCAVCYKTAADQIEADPKPYVHCIQRPRLTEEMRTTRMDHCKKMSYNSGAPTLLAVSTG</sequence>
<evidence type="ECO:0000256" key="2">
    <source>
        <dbReference type="ARBA" id="ARBA00018808"/>
    </source>
</evidence>
<accession>A0A4W6G5R5</accession>
<protein>
    <recommendedName>
        <fullName evidence="2">Retinoic acid receptor responder protein 2</fullName>
    </recommendedName>
    <alternativeName>
        <fullName evidence="9">Chemerin</fullName>
    </alternativeName>
</protein>
<dbReference type="InterPro" id="IPR029562">
    <property type="entry name" value="Chemerin"/>
</dbReference>
<evidence type="ECO:0000256" key="3">
    <source>
        <dbReference type="ARBA" id="ARBA00022500"/>
    </source>
</evidence>
<reference evidence="12" key="1">
    <citation type="submission" date="2015-09" db="EMBL/GenBank/DDBJ databases">
        <authorList>
            <person name="Sai Rama Sridatta P."/>
        </authorList>
    </citation>
    <scope>NUCLEOTIDE SEQUENCE [LARGE SCALE GENOMIC DNA]</scope>
</reference>
<dbReference type="GO" id="GO:0030154">
    <property type="term" value="P:cell differentiation"/>
    <property type="evidence" value="ECO:0007669"/>
    <property type="project" value="UniProtKB-KW"/>
</dbReference>
<proteinExistence type="predicted"/>
<dbReference type="SUPFAM" id="SSF54403">
    <property type="entry name" value="Cystatin/monellin"/>
    <property type="match status" value="1"/>
</dbReference>
<feature type="signal peptide" evidence="10">
    <location>
        <begin position="1"/>
        <end position="20"/>
    </location>
</feature>
<keyword evidence="5 10" id="KW-0732">Signal</keyword>
<feature type="chain" id="PRO_5044614083" description="Retinoic acid receptor responder protein 2" evidence="10">
    <location>
        <begin position="21"/>
        <end position="194"/>
    </location>
</feature>
<evidence type="ECO:0000256" key="8">
    <source>
        <dbReference type="ARBA" id="ARBA00023198"/>
    </source>
</evidence>
<evidence type="ECO:0000256" key="6">
    <source>
        <dbReference type="ARBA" id="ARBA00022782"/>
    </source>
</evidence>
<dbReference type="AlphaFoldDB" id="A0A4W6G5R5"/>
<keyword evidence="4" id="KW-0964">Secreted</keyword>
<dbReference type="PANTHER" id="PTHR15106:SF2">
    <property type="entry name" value="RETINOIC ACID RECEPTOR RESPONDER PROTEIN 2"/>
    <property type="match status" value="1"/>
</dbReference>
<reference evidence="11" key="2">
    <citation type="submission" date="2025-05" db="UniProtKB">
        <authorList>
            <consortium name="Ensembl"/>
        </authorList>
    </citation>
    <scope>IDENTIFICATION</scope>
</reference>
<evidence type="ECO:0000256" key="7">
    <source>
        <dbReference type="ARBA" id="ARBA00023157"/>
    </source>
</evidence>
<dbReference type="GO" id="GO:0006935">
    <property type="term" value="P:chemotaxis"/>
    <property type="evidence" value="ECO:0007669"/>
    <property type="project" value="UniProtKB-KW"/>
</dbReference>